<keyword evidence="5" id="KW-0812">Transmembrane</keyword>
<dbReference type="OrthoDB" id="1413034at2"/>
<evidence type="ECO:0000313" key="11">
    <source>
        <dbReference type="Proteomes" id="UP000238034"/>
    </source>
</evidence>
<organism evidence="10 11">
    <name type="scientific">Arcticibacter pallidicorallinus</name>
    <dbReference type="NCBI Taxonomy" id="1259464"/>
    <lineage>
        <taxon>Bacteria</taxon>
        <taxon>Pseudomonadati</taxon>
        <taxon>Bacteroidota</taxon>
        <taxon>Sphingobacteriia</taxon>
        <taxon>Sphingobacteriales</taxon>
        <taxon>Sphingobacteriaceae</taxon>
        <taxon>Arcticibacter</taxon>
    </lineage>
</organism>
<comment type="subcellular location">
    <subcellularLocation>
        <location evidence="1">Cell outer membrane</location>
    </subcellularLocation>
</comment>
<feature type="signal peptide" evidence="9">
    <location>
        <begin position="1"/>
        <end position="25"/>
    </location>
</feature>
<evidence type="ECO:0000256" key="2">
    <source>
        <dbReference type="ARBA" id="ARBA00007613"/>
    </source>
</evidence>
<keyword evidence="6" id="KW-0472">Membrane</keyword>
<feature type="coiled-coil region" evidence="8">
    <location>
        <begin position="344"/>
        <end position="389"/>
    </location>
</feature>
<evidence type="ECO:0000256" key="6">
    <source>
        <dbReference type="ARBA" id="ARBA00023136"/>
    </source>
</evidence>
<dbReference type="GO" id="GO:0015288">
    <property type="term" value="F:porin activity"/>
    <property type="evidence" value="ECO:0007669"/>
    <property type="project" value="TreeGrafter"/>
</dbReference>
<keyword evidence="7" id="KW-0998">Cell outer membrane</keyword>
<feature type="chain" id="PRO_5015646807" evidence="9">
    <location>
        <begin position="26"/>
        <end position="452"/>
    </location>
</feature>
<dbReference type="InterPro" id="IPR003423">
    <property type="entry name" value="OMP_efflux"/>
</dbReference>
<evidence type="ECO:0000256" key="3">
    <source>
        <dbReference type="ARBA" id="ARBA00022448"/>
    </source>
</evidence>
<dbReference type="EMBL" id="PVTH01000004">
    <property type="protein sequence ID" value="PRY53073.1"/>
    <property type="molecule type" value="Genomic_DNA"/>
</dbReference>
<keyword evidence="3" id="KW-0813">Transport</keyword>
<evidence type="ECO:0000256" key="5">
    <source>
        <dbReference type="ARBA" id="ARBA00022692"/>
    </source>
</evidence>
<dbReference type="Pfam" id="PF02321">
    <property type="entry name" value="OEP"/>
    <property type="match status" value="1"/>
</dbReference>
<keyword evidence="9" id="KW-0732">Signal</keyword>
<dbReference type="RefSeq" id="WP_106292658.1">
    <property type="nucleotide sequence ID" value="NZ_PVTH01000004.1"/>
</dbReference>
<evidence type="ECO:0000313" key="10">
    <source>
        <dbReference type="EMBL" id="PRY53073.1"/>
    </source>
</evidence>
<proteinExistence type="inferred from homology"/>
<dbReference type="GO" id="GO:0015562">
    <property type="term" value="F:efflux transmembrane transporter activity"/>
    <property type="evidence" value="ECO:0007669"/>
    <property type="project" value="InterPro"/>
</dbReference>
<dbReference type="SUPFAM" id="SSF56954">
    <property type="entry name" value="Outer membrane efflux proteins (OEP)"/>
    <property type="match status" value="1"/>
</dbReference>
<evidence type="ECO:0000256" key="7">
    <source>
        <dbReference type="ARBA" id="ARBA00023237"/>
    </source>
</evidence>
<reference evidence="10 11" key="1">
    <citation type="submission" date="2018-03" db="EMBL/GenBank/DDBJ databases">
        <title>Genomic Encyclopedia of Type Strains, Phase III (KMG-III): the genomes of soil and plant-associated and newly described type strains.</title>
        <authorList>
            <person name="Whitman W."/>
        </authorList>
    </citation>
    <scope>NUCLEOTIDE SEQUENCE [LARGE SCALE GENOMIC DNA]</scope>
    <source>
        <strain evidence="10 11">CGMCC 1.9313</strain>
    </source>
</reference>
<dbReference type="Proteomes" id="UP000238034">
    <property type="component" value="Unassembled WGS sequence"/>
</dbReference>
<dbReference type="InterPro" id="IPR051906">
    <property type="entry name" value="TolC-like"/>
</dbReference>
<comment type="similarity">
    <text evidence="2">Belongs to the outer membrane factor (OMF) (TC 1.B.17) family.</text>
</comment>
<comment type="caution">
    <text evidence="10">The sequence shown here is derived from an EMBL/GenBank/DDBJ whole genome shotgun (WGS) entry which is preliminary data.</text>
</comment>
<name>A0A2T0U576_9SPHI</name>
<sequence>MKSKHIIHCIAALLLVTLSERPALAQQQTLTLQQAVDAALANNHLLKAKSLQIEEKKAKVKEDAIKKYPAVTLNSTWQYNANIGELVIPRGSFAALPLNASTVIQLPDADRSFELGRHQNFNAGATIYQPLTHQPKIQTGLEVGKTDILIAAQEKRKAALQIEQAVEKLYFGILINSRKEDELKAKLELSKLRLYDVESALLSGKAIHLSKEGLQASRADEEQELLKLIIQREDYAADLRRLTGIDVLKFNLNPIDINPSQPEEMPDYQSSALSANADLSIAELTVNKTRLALKAARQNYLPEVGIIAGYTYQQGNILYPTNNPFAGLNFKWNIQDLFANKQVLNQRSLQLQQAKENEANALEQLQADVEKAVRKISQAEALVNAAQKVLNFRRQELKVQLDKQAAGLNVLADVLSTRSTVAKAEADLYGALLNYRLAQSELNTLTKGETLR</sequence>
<dbReference type="PANTHER" id="PTHR30026">
    <property type="entry name" value="OUTER MEMBRANE PROTEIN TOLC"/>
    <property type="match status" value="1"/>
</dbReference>
<dbReference type="Gene3D" id="1.20.1600.10">
    <property type="entry name" value="Outer membrane efflux proteins (OEP)"/>
    <property type="match status" value="1"/>
</dbReference>
<dbReference type="PANTHER" id="PTHR30026:SF20">
    <property type="entry name" value="OUTER MEMBRANE PROTEIN TOLC"/>
    <property type="match status" value="1"/>
</dbReference>
<dbReference type="AlphaFoldDB" id="A0A2T0U576"/>
<dbReference type="GO" id="GO:1990281">
    <property type="term" value="C:efflux pump complex"/>
    <property type="evidence" value="ECO:0007669"/>
    <property type="project" value="TreeGrafter"/>
</dbReference>
<protein>
    <submittedName>
        <fullName evidence="10">Outer membrane protein TolC</fullName>
    </submittedName>
</protein>
<evidence type="ECO:0000256" key="9">
    <source>
        <dbReference type="SAM" id="SignalP"/>
    </source>
</evidence>
<keyword evidence="8" id="KW-0175">Coiled coil</keyword>
<dbReference type="GO" id="GO:0009279">
    <property type="term" value="C:cell outer membrane"/>
    <property type="evidence" value="ECO:0007669"/>
    <property type="project" value="UniProtKB-SubCell"/>
</dbReference>
<keyword evidence="11" id="KW-1185">Reference proteome</keyword>
<evidence type="ECO:0000256" key="8">
    <source>
        <dbReference type="SAM" id="Coils"/>
    </source>
</evidence>
<evidence type="ECO:0000256" key="1">
    <source>
        <dbReference type="ARBA" id="ARBA00004442"/>
    </source>
</evidence>
<keyword evidence="4" id="KW-1134">Transmembrane beta strand</keyword>
<gene>
    <name evidence="10" type="ORF">B0I27_10481</name>
</gene>
<accession>A0A2T0U576</accession>
<evidence type="ECO:0000256" key="4">
    <source>
        <dbReference type="ARBA" id="ARBA00022452"/>
    </source>
</evidence>